<evidence type="ECO:0000256" key="7">
    <source>
        <dbReference type="ARBA" id="ARBA00022840"/>
    </source>
</evidence>
<dbReference type="AlphaFoldDB" id="A0AA39I706"/>
<comment type="subcellular location">
    <subcellularLocation>
        <location evidence="1">Cytoplasm</location>
        <location evidence="1">Cytosol</location>
    </subcellularLocation>
</comment>
<dbReference type="InterPro" id="IPR008909">
    <property type="entry name" value="DALR_anticod-bd"/>
</dbReference>
<evidence type="ECO:0000259" key="15">
    <source>
        <dbReference type="SMART" id="SM00836"/>
    </source>
</evidence>
<dbReference type="NCBIfam" id="TIGR00456">
    <property type="entry name" value="argS"/>
    <property type="match status" value="1"/>
</dbReference>
<dbReference type="SMART" id="SM01016">
    <property type="entry name" value="Arg_tRNA_synt_N"/>
    <property type="match status" value="1"/>
</dbReference>
<dbReference type="InterPro" id="IPR005148">
    <property type="entry name" value="Arg-tRNA-synth_N"/>
</dbReference>
<keyword evidence="5 13" id="KW-0436">Ligase</keyword>
<evidence type="ECO:0000256" key="6">
    <source>
        <dbReference type="ARBA" id="ARBA00022741"/>
    </source>
</evidence>
<dbReference type="Pfam" id="PF00750">
    <property type="entry name" value="tRNA-synt_1d"/>
    <property type="match status" value="1"/>
</dbReference>
<accession>A0AA39I706</accession>
<dbReference type="Gene3D" id="1.10.730.10">
    <property type="entry name" value="Isoleucyl-tRNA Synthetase, Domain 1"/>
    <property type="match status" value="1"/>
</dbReference>
<dbReference type="GO" id="GO:0005524">
    <property type="term" value="F:ATP binding"/>
    <property type="evidence" value="ECO:0007669"/>
    <property type="project" value="UniProtKB-KW"/>
</dbReference>
<dbReference type="PRINTS" id="PR01038">
    <property type="entry name" value="TRNASYNTHARG"/>
</dbReference>
<evidence type="ECO:0000256" key="2">
    <source>
        <dbReference type="ARBA" id="ARBA00005594"/>
    </source>
</evidence>
<evidence type="ECO:0000313" key="18">
    <source>
        <dbReference type="Proteomes" id="UP001175271"/>
    </source>
</evidence>
<evidence type="ECO:0000256" key="14">
    <source>
        <dbReference type="SAM" id="MobiDB-lite"/>
    </source>
</evidence>
<evidence type="ECO:0000256" key="10">
    <source>
        <dbReference type="ARBA" id="ARBA00033033"/>
    </source>
</evidence>
<comment type="caution">
    <text evidence="17">The sequence shown here is derived from an EMBL/GenBank/DDBJ whole genome shotgun (WGS) entry which is preliminary data.</text>
</comment>
<comment type="catalytic activity">
    <reaction evidence="11">
        <text>tRNA(Arg) + L-arginine + ATP = L-arginyl-tRNA(Arg) + AMP + diphosphate</text>
        <dbReference type="Rhea" id="RHEA:20301"/>
        <dbReference type="Rhea" id="RHEA-COMP:9658"/>
        <dbReference type="Rhea" id="RHEA-COMP:9673"/>
        <dbReference type="ChEBI" id="CHEBI:30616"/>
        <dbReference type="ChEBI" id="CHEBI:32682"/>
        <dbReference type="ChEBI" id="CHEBI:33019"/>
        <dbReference type="ChEBI" id="CHEBI:78442"/>
        <dbReference type="ChEBI" id="CHEBI:78513"/>
        <dbReference type="ChEBI" id="CHEBI:456215"/>
        <dbReference type="EC" id="6.1.1.19"/>
    </reaction>
</comment>
<evidence type="ECO:0000256" key="11">
    <source>
        <dbReference type="ARBA" id="ARBA00049339"/>
    </source>
</evidence>
<feature type="domain" description="Arginyl tRNA synthetase N-terminal" evidence="16">
    <location>
        <begin position="134"/>
        <end position="217"/>
    </location>
</feature>
<evidence type="ECO:0000256" key="5">
    <source>
        <dbReference type="ARBA" id="ARBA00022598"/>
    </source>
</evidence>
<sequence>MASTPSGPARSAADELREGAAEYAAAVAQLDNFERLQKSMEAGELTEEILEMCPEIAEKMAEIEKLKYRAGILNASIMRQTAANAKITKQKPAKSESSKKSGAPAEKKAKNENKPAKVKRNYVHVTDCGDSVFGSLKEVFAEAISKAAPGEKDLPVILAEATNPKFGNYQLNSAMAISKKIKAAPKAVAEKIVANLPAVDLIEKVEIAGPGFINIFTDNKFVCKRVASIHKEGVHIPKIQKKRVIVDFSSPNIAKQMHVGHLRTTIIGDVICRVLEFVGFDVLRLNHLGDWGTQFGMLIAHLQDEFPSFLIETPPIGDLQEFYKASKVRFDNDEAFKTRAYECVVKLQRRETDIVKAWQMICEVSRKDFQRIYDRLDISIIERGESFYQELMVSVVKELEEKGVLKVEDGRKVMFPTGCTVPLTVVKSDGGNTYDTSDLAALRQRIVNESADWVIYVVDAGQSLHLETVFQAGQDVGWYSADEKRVEHVQFGLVLGEDKKKFKTRSGETVKLTDLLDEGVRKASEKVAERENMSVEERAATSEAVAYNCIKYADLSHNRINDYIFSYDRMLDDKGNTAVYLMYAYARIKSIRRNLTVTSEDVSSYVAGLEEGTLPLTDEREIALAKHILKFSDCLLAVLDSLQPHQLCDYLYNLATSFHDFYTTCYVIHRDNDGNETINMHRVVLLDVTAKMMDTCFQLLGLRTIEKM</sequence>
<dbReference type="EC" id="6.1.1.19" evidence="3"/>
<dbReference type="SUPFAM" id="SSF55190">
    <property type="entry name" value="Arginyl-tRNA synthetase (ArgRS), N-terminal 'additional' domain"/>
    <property type="match status" value="1"/>
</dbReference>
<dbReference type="GO" id="GO:0017101">
    <property type="term" value="C:aminoacyl-tRNA synthetase multienzyme complex"/>
    <property type="evidence" value="ECO:0007669"/>
    <property type="project" value="UniProtKB-ARBA"/>
</dbReference>
<evidence type="ECO:0000256" key="1">
    <source>
        <dbReference type="ARBA" id="ARBA00004514"/>
    </source>
</evidence>
<dbReference type="CDD" id="cd00671">
    <property type="entry name" value="ArgRS_core"/>
    <property type="match status" value="1"/>
</dbReference>
<evidence type="ECO:0000256" key="3">
    <source>
        <dbReference type="ARBA" id="ARBA00012837"/>
    </source>
</evidence>
<keyword evidence="7 13" id="KW-0067">ATP-binding</keyword>
<dbReference type="FunFam" id="1.10.730.10:FF:000064">
    <property type="entry name" value="Probable arginine--tRNA ligase, cytoplasmic"/>
    <property type="match status" value="1"/>
</dbReference>
<dbReference type="Gene3D" id="3.30.1360.70">
    <property type="entry name" value="Arginyl tRNA synthetase N-terminal domain"/>
    <property type="match status" value="1"/>
</dbReference>
<dbReference type="InterPro" id="IPR036695">
    <property type="entry name" value="Arg-tRNA-synth_N_sf"/>
</dbReference>
<dbReference type="SUPFAM" id="SSF47323">
    <property type="entry name" value="Anticodon-binding domain of a subclass of class I aminoacyl-tRNA synthetases"/>
    <property type="match status" value="1"/>
</dbReference>
<dbReference type="InterPro" id="IPR035684">
    <property type="entry name" value="ArgRS_core"/>
</dbReference>
<keyword evidence="18" id="KW-1185">Reference proteome</keyword>
<proteinExistence type="inferred from homology"/>
<evidence type="ECO:0000256" key="12">
    <source>
        <dbReference type="ARBA" id="ARBA00071644"/>
    </source>
</evidence>
<evidence type="ECO:0000256" key="8">
    <source>
        <dbReference type="ARBA" id="ARBA00022917"/>
    </source>
</evidence>
<keyword evidence="9 13" id="KW-0030">Aminoacyl-tRNA synthetase</keyword>
<dbReference type="GO" id="GO:0005829">
    <property type="term" value="C:cytosol"/>
    <property type="evidence" value="ECO:0007669"/>
    <property type="project" value="UniProtKB-SubCell"/>
</dbReference>
<dbReference type="PANTHER" id="PTHR11956">
    <property type="entry name" value="ARGINYL-TRNA SYNTHETASE"/>
    <property type="match status" value="1"/>
</dbReference>
<evidence type="ECO:0000313" key="17">
    <source>
        <dbReference type="EMBL" id="KAK0417929.1"/>
    </source>
</evidence>
<dbReference type="SUPFAM" id="SSF52374">
    <property type="entry name" value="Nucleotidylyl transferase"/>
    <property type="match status" value="1"/>
</dbReference>
<dbReference type="InterPro" id="IPR001278">
    <property type="entry name" value="Arg-tRNA-ligase"/>
</dbReference>
<dbReference type="EMBL" id="JAUCMV010000002">
    <property type="protein sequence ID" value="KAK0417929.1"/>
    <property type="molecule type" value="Genomic_DNA"/>
</dbReference>
<gene>
    <name evidence="17" type="ORF">QR680_013285</name>
</gene>
<dbReference type="InterPro" id="IPR014729">
    <property type="entry name" value="Rossmann-like_a/b/a_fold"/>
</dbReference>
<evidence type="ECO:0000256" key="9">
    <source>
        <dbReference type="ARBA" id="ARBA00023146"/>
    </source>
</evidence>
<dbReference type="InterPro" id="IPR001412">
    <property type="entry name" value="aa-tRNA-synth_I_CS"/>
</dbReference>
<dbReference type="InterPro" id="IPR009080">
    <property type="entry name" value="tRNAsynth_Ia_anticodon-bd"/>
</dbReference>
<organism evidence="17 18">
    <name type="scientific">Steinernema hermaphroditum</name>
    <dbReference type="NCBI Taxonomy" id="289476"/>
    <lineage>
        <taxon>Eukaryota</taxon>
        <taxon>Metazoa</taxon>
        <taxon>Ecdysozoa</taxon>
        <taxon>Nematoda</taxon>
        <taxon>Chromadorea</taxon>
        <taxon>Rhabditida</taxon>
        <taxon>Tylenchina</taxon>
        <taxon>Panagrolaimomorpha</taxon>
        <taxon>Strongyloidoidea</taxon>
        <taxon>Steinernematidae</taxon>
        <taxon>Steinernema</taxon>
    </lineage>
</organism>
<dbReference type="FunFam" id="3.40.50.620:FF:000084">
    <property type="entry name" value="arginine--tRNA ligase, cytoplasmic"/>
    <property type="match status" value="1"/>
</dbReference>
<dbReference type="PANTHER" id="PTHR11956:SF5">
    <property type="entry name" value="ARGININE--TRNA LIGASE, CYTOPLASMIC"/>
    <property type="match status" value="1"/>
</dbReference>
<dbReference type="FunFam" id="3.30.1360.70:FF:000002">
    <property type="entry name" value="arginine--tRNA ligase, cytoplasmic"/>
    <property type="match status" value="1"/>
</dbReference>
<feature type="compositionally biased region" description="Basic and acidic residues" evidence="14">
    <location>
        <begin position="93"/>
        <end position="115"/>
    </location>
</feature>
<keyword evidence="8 13" id="KW-0648">Protein biosynthesis</keyword>
<dbReference type="GO" id="GO:0004814">
    <property type="term" value="F:arginine-tRNA ligase activity"/>
    <property type="evidence" value="ECO:0007669"/>
    <property type="project" value="UniProtKB-EC"/>
</dbReference>
<dbReference type="GO" id="GO:0006420">
    <property type="term" value="P:arginyl-tRNA aminoacylation"/>
    <property type="evidence" value="ECO:0007669"/>
    <property type="project" value="InterPro"/>
</dbReference>
<feature type="region of interest" description="Disordered" evidence="14">
    <location>
        <begin position="83"/>
        <end position="116"/>
    </location>
</feature>
<reference evidence="17" key="1">
    <citation type="submission" date="2023-06" db="EMBL/GenBank/DDBJ databases">
        <title>Genomic analysis of the entomopathogenic nematode Steinernema hermaphroditum.</title>
        <authorList>
            <person name="Schwarz E.M."/>
            <person name="Heppert J.K."/>
            <person name="Baniya A."/>
            <person name="Schwartz H.T."/>
            <person name="Tan C.-H."/>
            <person name="Antoshechkin I."/>
            <person name="Sternberg P.W."/>
            <person name="Goodrich-Blair H."/>
            <person name="Dillman A.R."/>
        </authorList>
    </citation>
    <scope>NUCLEOTIDE SEQUENCE</scope>
    <source>
        <strain evidence="17">PS9179</strain>
        <tissue evidence="17">Whole animal</tissue>
    </source>
</reference>
<dbReference type="HAMAP" id="MF_00123">
    <property type="entry name" value="Arg_tRNA_synth"/>
    <property type="match status" value="1"/>
</dbReference>
<evidence type="ECO:0000256" key="13">
    <source>
        <dbReference type="RuleBase" id="RU363038"/>
    </source>
</evidence>
<name>A0AA39I706_9BILA</name>
<dbReference type="SMART" id="SM00836">
    <property type="entry name" value="DALR_1"/>
    <property type="match status" value="1"/>
</dbReference>
<dbReference type="Proteomes" id="UP001175271">
    <property type="component" value="Unassembled WGS sequence"/>
</dbReference>
<dbReference type="Pfam" id="PF03485">
    <property type="entry name" value="Arg_tRNA_synt_N"/>
    <property type="match status" value="1"/>
</dbReference>
<keyword evidence="4" id="KW-0963">Cytoplasm</keyword>
<keyword evidence="6 13" id="KW-0547">Nucleotide-binding</keyword>
<protein>
    <recommendedName>
        <fullName evidence="12">Probable arginine--tRNA ligase, cytoplasmic</fullName>
        <ecNumber evidence="3">6.1.1.19</ecNumber>
    </recommendedName>
    <alternativeName>
        <fullName evidence="10">Arginyl-tRNA synthetase</fullName>
    </alternativeName>
</protein>
<feature type="domain" description="DALR anticodon binding" evidence="15">
    <location>
        <begin position="581"/>
        <end position="708"/>
    </location>
</feature>
<dbReference type="PROSITE" id="PS00178">
    <property type="entry name" value="AA_TRNA_LIGASE_I"/>
    <property type="match status" value="1"/>
</dbReference>
<comment type="similarity">
    <text evidence="2 13">Belongs to the class-I aminoacyl-tRNA synthetase family.</text>
</comment>
<dbReference type="Pfam" id="PF05746">
    <property type="entry name" value="DALR_1"/>
    <property type="match status" value="1"/>
</dbReference>
<dbReference type="Gene3D" id="3.40.50.620">
    <property type="entry name" value="HUPs"/>
    <property type="match status" value="1"/>
</dbReference>
<evidence type="ECO:0000259" key="16">
    <source>
        <dbReference type="SMART" id="SM01016"/>
    </source>
</evidence>
<evidence type="ECO:0000256" key="4">
    <source>
        <dbReference type="ARBA" id="ARBA00022490"/>
    </source>
</evidence>